<name>A6H5M9_CYCTA</name>
<keyword evidence="1" id="KW-0934">Plastid</keyword>
<reference evidence="1" key="1">
    <citation type="journal article" date="2005" name="Mol. Phylogenet. Evol.">
        <title>A phylogeny of cycads (Cycadales) inferred from chloroplast matK gene, trnK intron, and nuclear rDNA ITS region.</title>
        <authorList>
            <person name="Chaw S.M."/>
            <person name="Walters T.W."/>
            <person name="Chang C.C."/>
            <person name="Hu S.H."/>
            <person name="Chen S.H."/>
        </authorList>
    </citation>
    <scope>NUCLEOTIDE SEQUENCE</scope>
</reference>
<reference evidence="1" key="2">
    <citation type="journal article" date="2007" name="Mol. Biol. Evol.">
        <title>Chloroplast genome (cpDNA) of Cycas taitungensis and 56 cp protein-coding genes of Gnetum parvifolium: insights into cpDNA evolution and phylogeny of extant seed plants.</title>
        <authorList>
            <person name="Wu C.S."/>
            <person name="Wang Y.N."/>
            <person name="Liu S.M."/>
            <person name="Chaw S.M."/>
        </authorList>
    </citation>
    <scope>NUCLEOTIDE SEQUENCE [LARGE SCALE GENOMIC DNA]</scope>
</reference>
<dbReference type="RefSeq" id="YP_001312284.1">
    <property type="nucleotide sequence ID" value="NC_009618.1"/>
</dbReference>
<geneLocation type="chloroplast" evidence="1"/>
<keyword evidence="1" id="KW-0150">Chloroplast</keyword>
<dbReference type="EMBL" id="AP009339">
    <property type="protein sequence ID" value="BAF64995.1"/>
    <property type="molecule type" value="Genomic_DNA"/>
</dbReference>
<dbReference type="AlphaFoldDB" id="A6H5M9"/>
<dbReference type="EMBL" id="AP009339">
    <property type="protein sequence ID" value="BAF65026.1"/>
    <property type="molecule type" value="Genomic_DNA"/>
</dbReference>
<dbReference type="RefSeq" id="YP_001312254.1">
    <property type="nucleotide sequence ID" value="NC_009618.1"/>
</dbReference>
<dbReference type="GeneID" id="5309575"/>
<accession>A6H5M9</accession>
<protein>
    <submittedName>
        <fullName evidence="1">Uncharacterized protein</fullName>
    </submittedName>
</protein>
<sequence length="64" mass="7590">MYIILFTHFKLSIRFLPFSCYDWKSRILHICTIKSLGSQKSVKKKSVSNHCYLTRTCSKKVEVF</sequence>
<dbReference type="GeneID" id="5309521"/>
<organism evidence="1">
    <name type="scientific">Cycas taitungensis</name>
    <name type="common">Prince sago</name>
    <name type="synonym">Cycas taiwaniana</name>
    <dbReference type="NCBI Taxonomy" id="54799"/>
    <lineage>
        <taxon>Eukaryota</taxon>
        <taxon>Viridiplantae</taxon>
        <taxon>Streptophyta</taxon>
        <taxon>Embryophyta</taxon>
        <taxon>Tracheophyta</taxon>
        <taxon>Spermatophyta</taxon>
        <taxon>Cycadidae</taxon>
        <taxon>Cycadales</taxon>
        <taxon>Cycadaceae</taxon>
        <taxon>Cycas</taxon>
    </lineage>
</organism>
<evidence type="ECO:0000313" key="1">
    <source>
        <dbReference type="EMBL" id="BAF64995.1"/>
    </source>
</evidence>
<proteinExistence type="predicted"/>